<reference evidence="22 23" key="1">
    <citation type="submission" date="2020-08" db="EMBL/GenBank/DDBJ databases">
        <title>Genome public.</title>
        <authorList>
            <person name="Liu C."/>
            <person name="Sun Q."/>
        </authorList>
    </citation>
    <scope>NUCLEOTIDE SEQUENCE [LARGE SCALE GENOMIC DNA]</scope>
    <source>
        <strain evidence="22 23">M29</strain>
    </source>
</reference>
<keyword evidence="12" id="KW-0256">Endoplasmic reticulum</keyword>
<keyword evidence="10" id="KW-0732">Signal</keyword>
<dbReference type="PANTHER" id="PTHR12053:SF3">
    <property type="entry name" value="CARBOXYPEPTIDASE Q"/>
    <property type="match status" value="1"/>
</dbReference>
<dbReference type="InterPro" id="IPR007484">
    <property type="entry name" value="Peptidase_M28"/>
</dbReference>
<keyword evidence="15" id="KW-0482">Metalloprotease</keyword>
<keyword evidence="16" id="KW-0865">Zymogen</keyword>
<keyword evidence="6" id="KW-0964">Secreted</keyword>
<evidence type="ECO:0000256" key="11">
    <source>
        <dbReference type="ARBA" id="ARBA00022801"/>
    </source>
</evidence>
<dbReference type="InterPro" id="IPR039866">
    <property type="entry name" value="CPQ"/>
</dbReference>
<organism evidence="22 23">
    <name type="scientific">Blautia difficilis</name>
    <dbReference type="NCBI Taxonomy" id="2763027"/>
    <lineage>
        <taxon>Bacteria</taxon>
        <taxon>Bacillati</taxon>
        <taxon>Bacillota</taxon>
        <taxon>Clostridia</taxon>
        <taxon>Lachnospirales</taxon>
        <taxon>Lachnospiraceae</taxon>
        <taxon>Blautia</taxon>
    </lineage>
</organism>
<comment type="caution">
    <text evidence="22">The sequence shown here is derived from an EMBL/GenBank/DDBJ whole genome shotgun (WGS) entry which is preliminary data.</text>
</comment>
<comment type="subunit">
    <text evidence="19">Homodimer. The monomeric form is inactive while the homodimer is active.</text>
</comment>
<comment type="subcellular location">
    <subcellularLocation>
        <location evidence="1">Endoplasmic reticulum</location>
    </subcellularLocation>
    <subcellularLocation>
        <location evidence="3">Golgi apparatus</location>
    </subcellularLocation>
    <subcellularLocation>
        <location evidence="2">Lysosome</location>
    </subcellularLocation>
    <subcellularLocation>
        <location evidence="4">Secreted</location>
    </subcellularLocation>
</comment>
<dbReference type="Proteomes" id="UP000649826">
    <property type="component" value="Unassembled WGS sequence"/>
</dbReference>
<keyword evidence="13" id="KW-0862">Zinc</keyword>
<evidence type="ECO:0000256" key="18">
    <source>
        <dbReference type="ARBA" id="ARBA00023228"/>
    </source>
</evidence>
<feature type="domain" description="Peptidase M28" evidence="21">
    <location>
        <begin position="219"/>
        <end position="395"/>
    </location>
</feature>
<dbReference type="Pfam" id="PF04389">
    <property type="entry name" value="Peptidase_M28"/>
    <property type="match status" value="1"/>
</dbReference>
<evidence type="ECO:0000256" key="6">
    <source>
        <dbReference type="ARBA" id="ARBA00022525"/>
    </source>
</evidence>
<dbReference type="PANTHER" id="PTHR12053">
    <property type="entry name" value="PROTEASE FAMILY M28 PLASMA GLUTAMATE CARBOXYPEPTIDASE-RELATED"/>
    <property type="match status" value="1"/>
</dbReference>
<dbReference type="Gene3D" id="3.40.630.10">
    <property type="entry name" value="Zn peptidases"/>
    <property type="match status" value="1"/>
</dbReference>
<evidence type="ECO:0000256" key="14">
    <source>
        <dbReference type="ARBA" id="ARBA00023034"/>
    </source>
</evidence>
<accession>A0ABR7IH80</accession>
<evidence type="ECO:0000256" key="12">
    <source>
        <dbReference type="ARBA" id="ARBA00022824"/>
    </source>
</evidence>
<evidence type="ECO:0000256" key="17">
    <source>
        <dbReference type="ARBA" id="ARBA00023180"/>
    </source>
</evidence>
<evidence type="ECO:0000256" key="5">
    <source>
        <dbReference type="ARBA" id="ARBA00014116"/>
    </source>
</evidence>
<keyword evidence="23" id="KW-1185">Reference proteome</keyword>
<evidence type="ECO:0000256" key="20">
    <source>
        <dbReference type="ARBA" id="ARBA00033328"/>
    </source>
</evidence>
<dbReference type="SUPFAM" id="SSF53187">
    <property type="entry name" value="Zn-dependent exopeptidases"/>
    <property type="match status" value="1"/>
</dbReference>
<evidence type="ECO:0000313" key="22">
    <source>
        <dbReference type="EMBL" id="MBC5779319.1"/>
    </source>
</evidence>
<keyword evidence="9" id="KW-0479">Metal-binding</keyword>
<name>A0ABR7IH80_9FIRM</name>
<evidence type="ECO:0000256" key="2">
    <source>
        <dbReference type="ARBA" id="ARBA00004371"/>
    </source>
</evidence>
<evidence type="ECO:0000256" key="8">
    <source>
        <dbReference type="ARBA" id="ARBA00022670"/>
    </source>
</evidence>
<evidence type="ECO:0000256" key="4">
    <source>
        <dbReference type="ARBA" id="ARBA00004613"/>
    </source>
</evidence>
<evidence type="ECO:0000256" key="9">
    <source>
        <dbReference type="ARBA" id="ARBA00022723"/>
    </source>
</evidence>
<dbReference type="RefSeq" id="WP_026076861.1">
    <property type="nucleotide sequence ID" value="NZ_JACOQG010000007.1"/>
</dbReference>
<evidence type="ECO:0000259" key="21">
    <source>
        <dbReference type="Pfam" id="PF04389"/>
    </source>
</evidence>
<evidence type="ECO:0000256" key="1">
    <source>
        <dbReference type="ARBA" id="ARBA00004240"/>
    </source>
</evidence>
<evidence type="ECO:0000256" key="16">
    <source>
        <dbReference type="ARBA" id="ARBA00023145"/>
    </source>
</evidence>
<keyword evidence="14" id="KW-0333">Golgi apparatus</keyword>
<evidence type="ECO:0000256" key="15">
    <source>
        <dbReference type="ARBA" id="ARBA00023049"/>
    </source>
</evidence>
<gene>
    <name evidence="22" type="ORF">H8Z82_06545</name>
</gene>
<keyword evidence="8" id="KW-0645">Protease</keyword>
<proteinExistence type="predicted"/>
<protein>
    <recommendedName>
        <fullName evidence="5">Carboxypeptidase Q</fullName>
    </recommendedName>
    <alternativeName>
        <fullName evidence="20">Plasma glutamate carboxypeptidase</fullName>
    </alternativeName>
</protein>
<keyword evidence="18" id="KW-0458">Lysosome</keyword>
<evidence type="ECO:0000256" key="3">
    <source>
        <dbReference type="ARBA" id="ARBA00004555"/>
    </source>
</evidence>
<keyword evidence="11" id="KW-0378">Hydrolase</keyword>
<keyword evidence="7" id="KW-0121">Carboxypeptidase</keyword>
<sequence length="430" mass="47969">MNTKEISGKRQMEFLADFDYIREAGTEGEAKAAERIRAELGSFGVESHLEEFAFSAFQIKKATLTVTKPYRKEYTVTGYGRCGNTTEEGTEAAFLYAENGDDINLSYAKGKIVMVNEVVRVEMYQKLQQAGAVGFISIAGTPLDEGVDLTPRAYSLPRNLQGEKDQQVLEDIEKEAEKYSKRMPGISIHYKDAVELVTKGASQVCLTVRQEIITRTSRNVVARIEGTDKGEEILTLTAHYDSVPEGPGAYDNMAGGAIIMELCRYFKSYRPRRTIEFVWFGAEEKGLLGSQNYIRVHEKELAAHRFNMNVDLAGQLVGGTVVGVTADISVCELITHMAQEIGIGMSVKNQIWGSDSNTFARKGIPAMTLNRDGFGMHTRHDTIALLSDWSLERSAILLGYIAEELGNRENFPFERKVPENFISQLEKYFA</sequence>
<evidence type="ECO:0000313" key="23">
    <source>
        <dbReference type="Proteomes" id="UP000649826"/>
    </source>
</evidence>
<dbReference type="Gene3D" id="3.50.30.30">
    <property type="match status" value="1"/>
</dbReference>
<evidence type="ECO:0000256" key="10">
    <source>
        <dbReference type="ARBA" id="ARBA00022729"/>
    </source>
</evidence>
<evidence type="ECO:0000256" key="7">
    <source>
        <dbReference type="ARBA" id="ARBA00022645"/>
    </source>
</evidence>
<evidence type="ECO:0000256" key="13">
    <source>
        <dbReference type="ARBA" id="ARBA00022833"/>
    </source>
</evidence>
<dbReference type="EMBL" id="JACOQG010000007">
    <property type="protein sequence ID" value="MBC5779319.1"/>
    <property type="molecule type" value="Genomic_DNA"/>
</dbReference>
<evidence type="ECO:0000256" key="19">
    <source>
        <dbReference type="ARBA" id="ARBA00025833"/>
    </source>
</evidence>
<keyword evidence="17" id="KW-0325">Glycoprotein</keyword>